<dbReference type="PANTHER" id="PTHR14650:SF1">
    <property type="entry name" value="2-OXOGLUTARATE AND IRON-DEPENDENT OXYGENASE DOMAIN-CONTAINING PROTEIN 3"/>
    <property type="match status" value="1"/>
</dbReference>
<dbReference type="OrthoDB" id="427071at2759"/>
<comment type="caution">
    <text evidence="1">The sequence shown here is derived from an EMBL/GenBank/DDBJ whole genome shotgun (WGS) entry which is preliminary data.</text>
</comment>
<dbReference type="GO" id="GO:0016020">
    <property type="term" value="C:membrane"/>
    <property type="evidence" value="ECO:0007669"/>
    <property type="project" value="TreeGrafter"/>
</dbReference>
<gene>
    <name evidence="1" type="primary">Ogfod3</name>
    <name evidence="1" type="ORF">E2C01_037453</name>
</gene>
<accession>A0A5B7FEZ9</accession>
<evidence type="ECO:0000313" key="1">
    <source>
        <dbReference type="EMBL" id="MPC43799.1"/>
    </source>
</evidence>
<dbReference type="PANTHER" id="PTHR14650">
    <property type="entry name" value="PROLYL HYDROXYLASE-RELATED"/>
    <property type="match status" value="1"/>
</dbReference>
<dbReference type="AlphaFoldDB" id="A0A5B7FEZ9"/>
<proteinExistence type="predicted"/>
<reference evidence="1 2" key="1">
    <citation type="submission" date="2019-05" db="EMBL/GenBank/DDBJ databases">
        <title>Another draft genome of Portunus trituberculatus and its Hox gene families provides insights of decapod evolution.</title>
        <authorList>
            <person name="Jeong J.-H."/>
            <person name="Song I."/>
            <person name="Kim S."/>
            <person name="Choi T."/>
            <person name="Kim D."/>
            <person name="Ryu S."/>
            <person name="Kim W."/>
        </authorList>
    </citation>
    <scope>NUCLEOTIDE SEQUENCE [LARGE SCALE GENOMIC DNA]</scope>
    <source>
        <tissue evidence="1">Muscle</tissue>
    </source>
</reference>
<evidence type="ECO:0000313" key="2">
    <source>
        <dbReference type="Proteomes" id="UP000324222"/>
    </source>
</evidence>
<protein>
    <submittedName>
        <fullName evidence="1">2-oxoglutarate and iron-dependent oxygenase domain-containing protein 3</fullName>
    </submittedName>
</protein>
<dbReference type="Proteomes" id="UP000324222">
    <property type="component" value="Unassembled WGS sequence"/>
</dbReference>
<dbReference type="InterPro" id="IPR039210">
    <property type="entry name" value="OGFOD3"/>
</dbReference>
<sequence>MVSDSLIKPGEVAALRNIAERGLAFGGSSGGASILDLHSGALSQGNAFVNIYKLETSRKIFTGEDFKIYRGKLAKGNKTLKKSPT</sequence>
<name>A0A5B7FEZ9_PORTR</name>
<keyword evidence="2" id="KW-1185">Reference proteome</keyword>
<dbReference type="EMBL" id="VSRR010005998">
    <property type="protein sequence ID" value="MPC43799.1"/>
    <property type="molecule type" value="Genomic_DNA"/>
</dbReference>
<organism evidence="1 2">
    <name type="scientific">Portunus trituberculatus</name>
    <name type="common">Swimming crab</name>
    <name type="synonym">Neptunus trituberculatus</name>
    <dbReference type="NCBI Taxonomy" id="210409"/>
    <lineage>
        <taxon>Eukaryota</taxon>
        <taxon>Metazoa</taxon>
        <taxon>Ecdysozoa</taxon>
        <taxon>Arthropoda</taxon>
        <taxon>Crustacea</taxon>
        <taxon>Multicrustacea</taxon>
        <taxon>Malacostraca</taxon>
        <taxon>Eumalacostraca</taxon>
        <taxon>Eucarida</taxon>
        <taxon>Decapoda</taxon>
        <taxon>Pleocyemata</taxon>
        <taxon>Brachyura</taxon>
        <taxon>Eubrachyura</taxon>
        <taxon>Portunoidea</taxon>
        <taxon>Portunidae</taxon>
        <taxon>Portuninae</taxon>
        <taxon>Portunus</taxon>
    </lineage>
</organism>